<protein>
    <recommendedName>
        <fullName evidence="2">ABC1 atypical kinase-like domain-containing protein</fullName>
    </recommendedName>
</protein>
<evidence type="ECO:0000313" key="4">
    <source>
        <dbReference type="Proteomes" id="UP001457282"/>
    </source>
</evidence>
<keyword evidence="4" id="KW-1185">Reference proteome</keyword>
<proteinExistence type="inferred from homology"/>
<comment type="similarity">
    <text evidence="1">Belongs to the protein kinase superfamily. ADCK protein kinase family.</text>
</comment>
<gene>
    <name evidence="3" type="ORF">M0R45_009236</name>
</gene>
<dbReference type="InterPro" id="IPR050154">
    <property type="entry name" value="UbiB_kinase"/>
</dbReference>
<dbReference type="EMBL" id="JBEDUW010000002">
    <property type="protein sequence ID" value="KAK9943633.1"/>
    <property type="molecule type" value="Genomic_DNA"/>
</dbReference>
<evidence type="ECO:0000313" key="3">
    <source>
        <dbReference type="EMBL" id="KAK9943633.1"/>
    </source>
</evidence>
<organism evidence="3 4">
    <name type="scientific">Rubus argutus</name>
    <name type="common">Southern blackberry</name>
    <dbReference type="NCBI Taxonomy" id="59490"/>
    <lineage>
        <taxon>Eukaryota</taxon>
        <taxon>Viridiplantae</taxon>
        <taxon>Streptophyta</taxon>
        <taxon>Embryophyta</taxon>
        <taxon>Tracheophyta</taxon>
        <taxon>Spermatophyta</taxon>
        <taxon>Magnoliopsida</taxon>
        <taxon>eudicotyledons</taxon>
        <taxon>Gunneridae</taxon>
        <taxon>Pentapetalae</taxon>
        <taxon>rosids</taxon>
        <taxon>fabids</taxon>
        <taxon>Rosales</taxon>
        <taxon>Rosaceae</taxon>
        <taxon>Rosoideae</taxon>
        <taxon>Rosoideae incertae sedis</taxon>
        <taxon>Rubus</taxon>
    </lineage>
</organism>
<dbReference type="Pfam" id="PF03109">
    <property type="entry name" value="ABC1"/>
    <property type="match status" value="1"/>
</dbReference>
<dbReference type="InterPro" id="IPR004147">
    <property type="entry name" value="ABC1_dom"/>
</dbReference>
<dbReference type="PANTHER" id="PTHR10566:SF119">
    <property type="entry name" value="OS04G0640500 PROTEIN"/>
    <property type="match status" value="1"/>
</dbReference>
<comment type="caution">
    <text evidence="3">The sequence shown here is derived from an EMBL/GenBank/DDBJ whole genome shotgun (WGS) entry which is preliminary data.</text>
</comment>
<evidence type="ECO:0000259" key="2">
    <source>
        <dbReference type="Pfam" id="PF03109"/>
    </source>
</evidence>
<dbReference type="SUPFAM" id="SSF56112">
    <property type="entry name" value="Protein kinase-like (PK-like)"/>
    <property type="match status" value="1"/>
</dbReference>
<name>A0AAW1Y6X1_RUBAR</name>
<evidence type="ECO:0000256" key="1">
    <source>
        <dbReference type="ARBA" id="ARBA00009670"/>
    </source>
</evidence>
<sequence length="709" mass="79875">MLLRLPSSLLSLSPFLSTPTPKPSRFSPSSLPRPRRSLFRCAVQNDSVIDAFTEKSGYLFELTASEANSLADYDISRIGDIYRRKPLIVFRRLLQVAVTFGKWFALRYIDYQTERSEQMFEVRAAELRQILVELGPAYVKIAQAISSRPDLIPPSYLEELSLLQDQISPFSTEVAIKTIENELALPIDELFSEISPEPVAAASLGQVYQAKLRYRGQVVAVKVQRPGVQAAISLDILILRSLAGLLRRIRKLNTDLQAVVDEWASSLFREMDYRKEAKNGIKFRQLYGGIPDVLVPEMYLEHTTRRVLVMEWVEGQKLSEVNDLYLVEVGTYCSFNQLLECGFYHADPHPGNLLRTYDGKLAYIDFGMMGEFKEELRNGFIEASLHLVNRDFRALAKDFVTLGLIPPTSDKEAVTEALTGVFQNAVAKGVSNISFGDLLGDLGITMYKFKFRIPSYFSLVIRSLAVLEGVAIGFNPDYKVLGSTYPWVARKVLTDNSPQLKSSLQAVLYEEGVFRIDRLESLLAESLRARTEKSVVRKQDDDANSRELIKQILSFMLAEKGAFVKDILLQEFVKGLDALGLATLDSLTTVATTNIPFITTFSFSTMTNEDKINLRTLRRLLLLLSGQRNENSKAVIRKDSPYKNQQMNLAEASLFFNQLGSIQEVLPILSVIPELPPESQQQILNLPADLTGRLISRAVARTIRRIISW</sequence>
<dbReference type="InterPro" id="IPR011009">
    <property type="entry name" value="Kinase-like_dom_sf"/>
</dbReference>
<dbReference type="Gene3D" id="1.10.510.10">
    <property type="entry name" value="Transferase(Phosphotransferase) domain 1"/>
    <property type="match status" value="1"/>
</dbReference>
<dbReference type="PANTHER" id="PTHR10566">
    <property type="entry name" value="CHAPERONE-ACTIVITY OF BC1 COMPLEX CABC1 -RELATED"/>
    <property type="match status" value="1"/>
</dbReference>
<dbReference type="Proteomes" id="UP001457282">
    <property type="component" value="Unassembled WGS sequence"/>
</dbReference>
<dbReference type="AlphaFoldDB" id="A0AAW1Y6X1"/>
<accession>A0AAW1Y6X1</accession>
<reference evidence="3 4" key="1">
    <citation type="journal article" date="2023" name="G3 (Bethesda)">
        <title>A chromosome-length genome assembly and annotation of blackberry (Rubus argutus, cv. 'Hillquist').</title>
        <authorList>
            <person name="Bruna T."/>
            <person name="Aryal R."/>
            <person name="Dudchenko O."/>
            <person name="Sargent D.J."/>
            <person name="Mead D."/>
            <person name="Buti M."/>
            <person name="Cavallini A."/>
            <person name="Hytonen T."/>
            <person name="Andres J."/>
            <person name="Pham M."/>
            <person name="Weisz D."/>
            <person name="Mascagni F."/>
            <person name="Usai G."/>
            <person name="Natali L."/>
            <person name="Bassil N."/>
            <person name="Fernandez G.E."/>
            <person name="Lomsadze A."/>
            <person name="Armour M."/>
            <person name="Olukolu B."/>
            <person name="Poorten T."/>
            <person name="Britton C."/>
            <person name="Davik J."/>
            <person name="Ashrafi H."/>
            <person name="Aiden E.L."/>
            <person name="Borodovsky M."/>
            <person name="Worthington M."/>
        </authorList>
    </citation>
    <scope>NUCLEOTIDE SEQUENCE [LARGE SCALE GENOMIC DNA]</scope>
    <source>
        <strain evidence="3">PI 553951</strain>
    </source>
</reference>
<feature type="domain" description="ABC1 atypical kinase-like" evidence="2">
    <location>
        <begin position="163"/>
        <end position="397"/>
    </location>
</feature>
<dbReference type="CDD" id="cd05121">
    <property type="entry name" value="ABC1_ADCK3-like"/>
    <property type="match status" value="1"/>
</dbReference>